<evidence type="ECO:0008006" key="3">
    <source>
        <dbReference type="Google" id="ProtNLM"/>
    </source>
</evidence>
<dbReference type="Pfam" id="PF11392">
    <property type="entry name" value="AllH"/>
    <property type="match status" value="1"/>
</dbReference>
<comment type="caution">
    <text evidence="1">The sequence shown here is derived from an EMBL/GenBank/DDBJ whole genome shotgun (WGS) entry which is preliminary data.</text>
</comment>
<dbReference type="Proteomes" id="UP000019251">
    <property type="component" value="Unassembled WGS sequence"/>
</dbReference>
<evidence type="ECO:0000313" key="2">
    <source>
        <dbReference type="Proteomes" id="UP000019251"/>
    </source>
</evidence>
<reference evidence="1 2" key="1">
    <citation type="submission" date="2012-12" db="EMBL/GenBank/DDBJ databases">
        <title>Novel taxa of Listeriaceae from agricultural environments in the United States.</title>
        <authorList>
            <person name="den Bakker H.C."/>
            <person name="Allred A."/>
            <person name="Warchocki S."/>
            <person name="Wright E.M."/>
            <person name="Burrell A."/>
            <person name="Nightingale K.K."/>
            <person name="Kephart D."/>
            <person name="Wiedmann M."/>
        </authorList>
    </citation>
    <scope>NUCLEOTIDE SEQUENCE [LARGE SCALE GENOMIC DNA]</scope>
    <source>
        <strain evidence="1 2">FSL F6-1183</strain>
    </source>
</reference>
<dbReference type="EMBL" id="AODG01000017">
    <property type="protein sequence ID" value="EUJ26410.1"/>
    <property type="molecule type" value="Genomic_DNA"/>
</dbReference>
<gene>
    <name evidence="1" type="ORF">LMUR_13209</name>
</gene>
<proteinExistence type="predicted"/>
<name>A0A829R5L6_LISGR</name>
<dbReference type="AlphaFoldDB" id="A0A829R5L6"/>
<accession>A0A829R5L6</accession>
<dbReference type="InterPro" id="IPR021530">
    <property type="entry name" value="AllH-like"/>
</dbReference>
<protein>
    <recommendedName>
        <fullName evidence="3">DUF2877 domain-containing protein</fullName>
    </recommendedName>
</protein>
<sequence>MLKNGIWCKTVNSSVGTISLTSEGTACSSYALRRLEEGRAGYVRSIFQTSLNIEAEGFLFHIGEETAGLSCNGCTLTRAGIRTLLATASIDDLVLFRSGLLRIFTRGGVIHLDLSKLKQCSLKLPSGKAADQLGNLPLLTLPSHEKLARSLTKLATPLVERDHRSLQLDMLGLGEGLTPSGDDMLVGYTAVLQIANASLLPLWLKALRSLPLEKTTSVAASYIEAVCEGQVSEALFDSLTAEGEKMQQEAFQKLLQLGHTSGNDTLLGMQAALIYLKITNHTKHIGGAL</sequence>
<evidence type="ECO:0000313" key="1">
    <source>
        <dbReference type="EMBL" id="EUJ26410.1"/>
    </source>
</evidence>
<organism evidence="1 2">
    <name type="scientific">Listeria grayi FSL F6-1183</name>
    <dbReference type="NCBI Taxonomy" id="1265827"/>
    <lineage>
        <taxon>Bacteria</taxon>
        <taxon>Bacillati</taxon>
        <taxon>Bacillota</taxon>
        <taxon>Bacilli</taxon>
        <taxon>Bacillales</taxon>
        <taxon>Listeriaceae</taxon>
        <taxon>Listeria</taxon>
    </lineage>
</organism>